<feature type="region of interest" description="Disordered" evidence="1">
    <location>
        <begin position="1"/>
        <end position="22"/>
    </location>
</feature>
<dbReference type="Gene3D" id="3.10.350.10">
    <property type="entry name" value="LysM domain"/>
    <property type="match status" value="1"/>
</dbReference>
<dbReference type="InterPro" id="IPR018392">
    <property type="entry name" value="LysM"/>
</dbReference>
<gene>
    <name evidence="4" type="ORF">B0H16DRAFT_1583835</name>
</gene>
<dbReference type="InterPro" id="IPR036779">
    <property type="entry name" value="LysM_dom_sf"/>
</dbReference>
<evidence type="ECO:0000256" key="1">
    <source>
        <dbReference type="SAM" id="MobiDB-lite"/>
    </source>
</evidence>
<reference evidence="4" key="1">
    <citation type="submission" date="2023-03" db="EMBL/GenBank/DDBJ databases">
        <title>Massive genome expansion in bonnet fungi (Mycena s.s.) driven by repeated elements and novel gene families across ecological guilds.</title>
        <authorList>
            <consortium name="Lawrence Berkeley National Laboratory"/>
            <person name="Harder C.B."/>
            <person name="Miyauchi S."/>
            <person name="Viragh M."/>
            <person name="Kuo A."/>
            <person name="Thoen E."/>
            <person name="Andreopoulos B."/>
            <person name="Lu D."/>
            <person name="Skrede I."/>
            <person name="Drula E."/>
            <person name="Henrissat B."/>
            <person name="Morin E."/>
            <person name="Kohler A."/>
            <person name="Barry K."/>
            <person name="LaButti K."/>
            <person name="Morin E."/>
            <person name="Salamov A."/>
            <person name="Lipzen A."/>
            <person name="Mereny Z."/>
            <person name="Hegedus B."/>
            <person name="Baldrian P."/>
            <person name="Stursova M."/>
            <person name="Weitz H."/>
            <person name="Taylor A."/>
            <person name="Grigoriev I.V."/>
            <person name="Nagy L.G."/>
            <person name="Martin F."/>
            <person name="Kauserud H."/>
        </authorList>
    </citation>
    <scope>NUCLEOTIDE SEQUENCE</scope>
    <source>
        <strain evidence="4">CBHHK182m</strain>
    </source>
</reference>
<sequence length="189" mass="20782">MGRWTQHDEDSTRLPEGMERVGYDSDTGRYYFSGGGRVWQGAQGAQFSEMTRVDDAGSTSSPSHPQDEDVEAGPRRADGYQALATDANARYVKSNASAYRTLFPFFLLIGVFLLLVWRLILAPSFAAPKNPCPAHTASYLVEPGDSCWEISRTHGCTLDEFKNLNEKIDCDRLLPGSIICLPEAATTPA</sequence>
<evidence type="ECO:0000259" key="3">
    <source>
        <dbReference type="PROSITE" id="PS51782"/>
    </source>
</evidence>
<name>A0AAD7HYC6_9AGAR</name>
<dbReference type="SUPFAM" id="SSF54106">
    <property type="entry name" value="LysM domain"/>
    <property type="match status" value="1"/>
</dbReference>
<dbReference type="EMBL" id="JARKIB010000154">
    <property type="protein sequence ID" value="KAJ7731201.1"/>
    <property type="molecule type" value="Genomic_DNA"/>
</dbReference>
<dbReference type="AlphaFoldDB" id="A0AAD7HYC6"/>
<dbReference type="CDD" id="cd00118">
    <property type="entry name" value="LysM"/>
    <property type="match status" value="1"/>
</dbReference>
<keyword evidence="2" id="KW-0812">Transmembrane</keyword>
<protein>
    <recommendedName>
        <fullName evidence="3">LysM domain-containing protein</fullName>
    </recommendedName>
</protein>
<organism evidence="4 5">
    <name type="scientific">Mycena metata</name>
    <dbReference type="NCBI Taxonomy" id="1033252"/>
    <lineage>
        <taxon>Eukaryota</taxon>
        <taxon>Fungi</taxon>
        <taxon>Dikarya</taxon>
        <taxon>Basidiomycota</taxon>
        <taxon>Agaricomycotina</taxon>
        <taxon>Agaricomycetes</taxon>
        <taxon>Agaricomycetidae</taxon>
        <taxon>Agaricales</taxon>
        <taxon>Marasmiineae</taxon>
        <taxon>Mycenaceae</taxon>
        <taxon>Mycena</taxon>
    </lineage>
</organism>
<evidence type="ECO:0000256" key="2">
    <source>
        <dbReference type="SAM" id="Phobius"/>
    </source>
</evidence>
<feature type="transmembrane region" description="Helical" evidence="2">
    <location>
        <begin position="102"/>
        <end position="121"/>
    </location>
</feature>
<proteinExistence type="predicted"/>
<evidence type="ECO:0000313" key="4">
    <source>
        <dbReference type="EMBL" id="KAJ7731201.1"/>
    </source>
</evidence>
<keyword evidence="5" id="KW-1185">Reference proteome</keyword>
<feature type="region of interest" description="Disordered" evidence="1">
    <location>
        <begin position="52"/>
        <end position="73"/>
    </location>
</feature>
<dbReference type="SMART" id="SM00257">
    <property type="entry name" value="LysM"/>
    <property type="match status" value="1"/>
</dbReference>
<dbReference type="Proteomes" id="UP001215598">
    <property type="component" value="Unassembled WGS sequence"/>
</dbReference>
<accession>A0AAD7HYC6</accession>
<evidence type="ECO:0000313" key="5">
    <source>
        <dbReference type="Proteomes" id="UP001215598"/>
    </source>
</evidence>
<dbReference type="PROSITE" id="PS51782">
    <property type="entry name" value="LYSM"/>
    <property type="match status" value="1"/>
</dbReference>
<keyword evidence="2" id="KW-0472">Membrane</keyword>
<feature type="domain" description="LysM" evidence="3">
    <location>
        <begin position="137"/>
        <end position="181"/>
    </location>
</feature>
<comment type="caution">
    <text evidence="4">The sequence shown here is derived from an EMBL/GenBank/DDBJ whole genome shotgun (WGS) entry which is preliminary data.</text>
</comment>
<dbReference type="Pfam" id="PF01476">
    <property type="entry name" value="LysM"/>
    <property type="match status" value="1"/>
</dbReference>
<keyword evidence="2" id="KW-1133">Transmembrane helix</keyword>